<dbReference type="OrthoDB" id="5390558at2759"/>
<evidence type="ECO:0000313" key="3">
    <source>
        <dbReference type="EMBL" id="KAF7730969.1"/>
    </source>
</evidence>
<dbReference type="SMART" id="SM01233">
    <property type="entry name" value="HABP4_PAI-RBP1"/>
    <property type="match status" value="1"/>
</dbReference>
<feature type="compositionally biased region" description="Basic and acidic residues" evidence="1">
    <location>
        <begin position="19"/>
        <end position="42"/>
    </location>
</feature>
<feature type="region of interest" description="Disordered" evidence="1">
    <location>
        <begin position="1"/>
        <end position="69"/>
    </location>
</feature>
<dbReference type="PANTHER" id="PTHR12299">
    <property type="entry name" value="HYALURONIC ACID-BINDING PROTEIN 4"/>
    <property type="match status" value="1"/>
</dbReference>
<accession>A0A8H7BYK3</accession>
<feature type="domain" description="Hyaluronan/mRNA-binding protein" evidence="2">
    <location>
        <begin position="109"/>
        <end position="216"/>
    </location>
</feature>
<dbReference type="GO" id="GO:0005634">
    <property type="term" value="C:nucleus"/>
    <property type="evidence" value="ECO:0007669"/>
    <property type="project" value="TreeGrafter"/>
</dbReference>
<dbReference type="GO" id="GO:0003723">
    <property type="term" value="F:RNA binding"/>
    <property type="evidence" value="ECO:0007669"/>
    <property type="project" value="InterPro"/>
</dbReference>
<dbReference type="InterPro" id="IPR006861">
    <property type="entry name" value="HABP4_PAIRBP1-bd"/>
</dbReference>
<reference evidence="3" key="1">
    <citation type="submission" date="2020-01" db="EMBL/GenBank/DDBJ databases">
        <title>Genome Sequencing of Three Apophysomyces-Like Fungal Strains Confirms a Novel Fungal Genus in the Mucoromycota with divergent Burkholderia-like Endosymbiotic Bacteria.</title>
        <authorList>
            <person name="Stajich J.E."/>
            <person name="Macias A.M."/>
            <person name="Carter-House D."/>
            <person name="Lovett B."/>
            <person name="Kasson L.R."/>
            <person name="Berry K."/>
            <person name="Grigoriev I."/>
            <person name="Chang Y."/>
            <person name="Spatafora J."/>
            <person name="Kasson M.T."/>
        </authorList>
    </citation>
    <scope>NUCLEOTIDE SEQUENCE</scope>
    <source>
        <strain evidence="3">NRRL A-21654</strain>
    </source>
</reference>
<dbReference type="Gene3D" id="6.10.140.1040">
    <property type="match status" value="1"/>
</dbReference>
<dbReference type="Proteomes" id="UP000605846">
    <property type="component" value="Unassembled WGS sequence"/>
</dbReference>
<name>A0A8H7BYK3_9FUNG</name>
<feature type="compositionally biased region" description="Basic and acidic residues" evidence="1">
    <location>
        <begin position="220"/>
        <end position="233"/>
    </location>
</feature>
<dbReference type="GO" id="GO:0005737">
    <property type="term" value="C:cytoplasm"/>
    <property type="evidence" value="ECO:0007669"/>
    <property type="project" value="TreeGrafter"/>
</dbReference>
<gene>
    <name evidence="3" type="ORF">EC973_001015</name>
</gene>
<keyword evidence="4" id="KW-1185">Reference proteome</keyword>
<dbReference type="EMBL" id="JABAYA010000012">
    <property type="protein sequence ID" value="KAF7730969.1"/>
    <property type="molecule type" value="Genomic_DNA"/>
</dbReference>
<dbReference type="PANTHER" id="PTHR12299:SF17">
    <property type="entry name" value="AT19571P-RELATED"/>
    <property type="match status" value="1"/>
</dbReference>
<evidence type="ECO:0000313" key="4">
    <source>
        <dbReference type="Proteomes" id="UP000605846"/>
    </source>
</evidence>
<sequence length="303" mass="34038">MTTFSTNRFGALLGDEGETDKLGNIKPVEKKEEAKGRREQQSRRLQHSAAVSPPSRRRGLDKNGINEVERNENRRLEGGVGRRQEKAEGGVGIFQFKNQNVFPAGTTARRRQYDRHSATGVIIENEFNLCNFGSLPTDLSDSEKKMNQGWGHPDIAEQEAINDVLEPRDPAAEGEPQPSMSTEREENVKTLDEYRASQKQAPENLRRPQPRQANEGVDDSQWKDAVPFKRDEDNTLYGGKETGMKSKNKTKKEKVFLEINQPPHRSNRGRGEVRRGRGGRGRGQGRMNDINLSDAAMFPTLGA</sequence>
<evidence type="ECO:0000259" key="2">
    <source>
        <dbReference type="SMART" id="SM01233"/>
    </source>
</evidence>
<evidence type="ECO:0000256" key="1">
    <source>
        <dbReference type="SAM" id="MobiDB-lite"/>
    </source>
</evidence>
<dbReference type="Pfam" id="PF04774">
    <property type="entry name" value="HABP4_PAI-RBP1"/>
    <property type="match status" value="1"/>
</dbReference>
<feature type="compositionally biased region" description="Basic and acidic residues" evidence="1">
    <location>
        <begin position="182"/>
        <end position="196"/>
    </location>
</feature>
<feature type="region of interest" description="Disordered" evidence="1">
    <location>
        <begin position="168"/>
        <end position="303"/>
    </location>
</feature>
<comment type="caution">
    <text evidence="3">The sequence shown here is derived from an EMBL/GenBank/DDBJ whole genome shotgun (WGS) entry which is preliminary data.</text>
</comment>
<organism evidence="3 4">
    <name type="scientific">Apophysomyces ossiformis</name>
    <dbReference type="NCBI Taxonomy" id="679940"/>
    <lineage>
        <taxon>Eukaryota</taxon>
        <taxon>Fungi</taxon>
        <taxon>Fungi incertae sedis</taxon>
        <taxon>Mucoromycota</taxon>
        <taxon>Mucoromycotina</taxon>
        <taxon>Mucoromycetes</taxon>
        <taxon>Mucorales</taxon>
        <taxon>Mucorineae</taxon>
        <taxon>Mucoraceae</taxon>
        <taxon>Apophysomyces</taxon>
    </lineage>
</organism>
<protein>
    <recommendedName>
        <fullName evidence="2">Hyaluronan/mRNA-binding protein domain-containing protein</fullName>
    </recommendedName>
</protein>
<dbReference type="AlphaFoldDB" id="A0A8H7BYK3"/>
<dbReference type="InterPro" id="IPR039764">
    <property type="entry name" value="HABP4/SERBP1-like"/>
</dbReference>
<proteinExistence type="predicted"/>